<dbReference type="AlphaFoldDB" id="A0AA91RN23"/>
<name>A0AA91RN23_9MYCO</name>
<accession>A0AA91RN23</accession>
<dbReference type="CDD" id="cd02440">
    <property type="entry name" value="AdoMet_MTases"/>
    <property type="match status" value="1"/>
</dbReference>
<proteinExistence type="inferred from homology"/>
<evidence type="ECO:0000313" key="6">
    <source>
        <dbReference type="Proteomes" id="UP000192320"/>
    </source>
</evidence>
<dbReference type="PANTHER" id="PTHR45875:SF1">
    <property type="entry name" value="METHYLTRANSFERASE N6AMT1"/>
    <property type="match status" value="1"/>
</dbReference>
<dbReference type="NCBIfam" id="TIGR00537">
    <property type="entry name" value="hemK_rel_arch"/>
    <property type="match status" value="1"/>
</dbReference>
<dbReference type="PANTHER" id="PTHR45875">
    <property type="entry name" value="METHYLTRANSFERASE N6AMT1"/>
    <property type="match status" value="1"/>
</dbReference>
<evidence type="ECO:0000256" key="3">
    <source>
        <dbReference type="ARBA" id="ARBA00022679"/>
    </source>
</evidence>
<sequence length="231" mass="24066">MTIVGLPAARRHRPPRVDGVYVPQADSQLLIETIERTCLAHRASVLDLCTGSGVAAIAAAELGADRVTAFDICSRAVRCARDNARAAGVDIAVRQGPWDDALRYAPFDLVVANPPYVPSPRHGGPVRSAGGPEWSWNGGADGRLVLDPLCHSAAALLGKGGSLLLVQSALAGVGQSLVALRAVGLTAQVAAVRHIPFGPVLSAHAGWLESTGQVPYGCRVEQLVVIRADKP</sequence>
<keyword evidence="6" id="KW-1185">Reference proteome</keyword>
<evidence type="ECO:0000256" key="1">
    <source>
        <dbReference type="ARBA" id="ARBA00006149"/>
    </source>
</evidence>
<keyword evidence="2 5" id="KW-0489">Methyltransferase</keyword>
<evidence type="ECO:0000256" key="4">
    <source>
        <dbReference type="ARBA" id="ARBA00022691"/>
    </source>
</evidence>
<evidence type="ECO:0000256" key="2">
    <source>
        <dbReference type="ARBA" id="ARBA00022603"/>
    </source>
</evidence>
<protein>
    <submittedName>
        <fullName evidence="5">Methylase</fullName>
    </submittedName>
</protein>
<dbReference type="Proteomes" id="UP000192320">
    <property type="component" value="Unassembled WGS sequence"/>
</dbReference>
<dbReference type="InterPro" id="IPR052190">
    <property type="entry name" value="Euk-Arch_PrmC-MTase"/>
</dbReference>
<reference evidence="5 6" key="1">
    <citation type="submission" date="2017-02" db="EMBL/GenBank/DDBJ databases">
        <title>The new phylogeny of genus Mycobacterium.</title>
        <authorList>
            <person name="Tortoli E."/>
            <person name="Trovato A."/>
            <person name="Cirillo D.M."/>
        </authorList>
    </citation>
    <scope>NUCLEOTIDE SEQUENCE [LARGE SCALE GENOMIC DNA]</scope>
    <source>
        <strain evidence="5 6">DSM 45633</strain>
    </source>
</reference>
<dbReference type="InterPro" id="IPR029063">
    <property type="entry name" value="SAM-dependent_MTases_sf"/>
</dbReference>
<dbReference type="RefSeq" id="WP_083023718.1">
    <property type="nucleotide sequence ID" value="NZ_AP022589.1"/>
</dbReference>
<dbReference type="PROSITE" id="PS00092">
    <property type="entry name" value="N6_MTASE"/>
    <property type="match status" value="1"/>
</dbReference>
<dbReference type="GO" id="GO:0032259">
    <property type="term" value="P:methylation"/>
    <property type="evidence" value="ECO:0007669"/>
    <property type="project" value="UniProtKB-KW"/>
</dbReference>
<organism evidence="5 6">
    <name type="scientific">Mycolicibacter minnesotensis</name>
    <dbReference type="NCBI Taxonomy" id="1118379"/>
    <lineage>
        <taxon>Bacteria</taxon>
        <taxon>Bacillati</taxon>
        <taxon>Actinomycetota</taxon>
        <taxon>Actinomycetes</taxon>
        <taxon>Mycobacteriales</taxon>
        <taxon>Mycobacteriaceae</taxon>
        <taxon>Mycolicibacter</taxon>
    </lineage>
</organism>
<comment type="caution">
    <text evidence="5">The sequence shown here is derived from an EMBL/GenBank/DDBJ whole genome shotgun (WGS) entry which is preliminary data.</text>
</comment>
<dbReference type="Pfam" id="PF06325">
    <property type="entry name" value="PrmA"/>
    <property type="match status" value="1"/>
</dbReference>
<dbReference type="GO" id="GO:0008276">
    <property type="term" value="F:protein methyltransferase activity"/>
    <property type="evidence" value="ECO:0007669"/>
    <property type="project" value="TreeGrafter"/>
</dbReference>
<keyword evidence="4" id="KW-0949">S-adenosyl-L-methionine</keyword>
<dbReference type="InterPro" id="IPR002052">
    <property type="entry name" value="DNA_methylase_N6_adenine_CS"/>
</dbReference>
<gene>
    <name evidence="5" type="ORF">BST33_05815</name>
</gene>
<dbReference type="GO" id="GO:0003676">
    <property type="term" value="F:nucleic acid binding"/>
    <property type="evidence" value="ECO:0007669"/>
    <property type="project" value="InterPro"/>
</dbReference>
<keyword evidence="3" id="KW-0808">Transferase</keyword>
<dbReference type="EMBL" id="MVHZ01000004">
    <property type="protein sequence ID" value="ORB02609.1"/>
    <property type="molecule type" value="Genomic_DNA"/>
</dbReference>
<dbReference type="Gene3D" id="3.40.50.150">
    <property type="entry name" value="Vaccinia Virus protein VP39"/>
    <property type="match status" value="1"/>
</dbReference>
<dbReference type="GO" id="GO:0008757">
    <property type="term" value="F:S-adenosylmethionine-dependent methyltransferase activity"/>
    <property type="evidence" value="ECO:0007669"/>
    <property type="project" value="TreeGrafter"/>
</dbReference>
<comment type="similarity">
    <text evidence="1">Belongs to the eukaryotic/archaeal PrmC-related family.</text>
</comment>
<evidence type="ECO:0000313" key="5">
    <source>
        <dbReference type="EMBL" id="ORB02609.1"/>
    </source>
</evidence>
<dbReference type="GO" id="GO:0035657">
    <property type="term" value="C:eRF1 methyltransferase complex"/>
    <property type="evidence" value="ECO:0007669"/>
    <property type="project" value="TreeGrafter"/>
</dbReference>
<dbReference type="InterPro" id="IPR004557">
    <property type="entry name" value="PrmC-related"/>
</dbReference>
<dbReference type="SUPFAM" id="SSF53335">
    <property type="entry name" value="S-adenosyl-L-methionine-dependent methyltransferases"/>
    <property type="match status" value="1"/>
</dbReference>